<dbReference type="Pfam" id="PF14418">
    <property type="entry name" value="OHA"/>
    <property type="match status" value="1"/>
</dbReference>
<feature type="compositionally biased region" description="Polar residues" evidence="1">
    <location>
        <begin position="758"/>
        <end position="773"/>
    </location>
</feature>
<organism evidence="3 4">
    <name type="scientific">Protea cynaroides</name>
    <dbReference type="NCBI Taxonomy" id="273540"/>
    <lineage>
        <taxon>Eukaryota</taxon>
        <taxon>Viridiplantae</taxon>
        <taxon>Streptophyta</taxon>
        <taxon>Embryophyta</taxon>
        <taxon>Tracheophyta</taxon>
        <taxon>Spermatophyta</taxon>
        <taxon>Magnoliopsida</taxon>
        <taxon>Proteales</taxon>
        <taxon>Proteaceae</taxon>
        <taxon>Protea</taxon>
    </lineage>
</organism>
<dbReference type="GO" id="GO:0010468">
    <property type="term" value="P:regulation of gene expression"/>
    <property type="evidence" value="ECO:0007669"/>
    <property type="project" value="InterPro"/>
</dbReference>
<dbReference type="InterPro" id="IPR025605">
    <property type="entry name" value="OST-HTH/LOTUS_dom"/>
</dbReference>
<reference evidence="3" key="1">
    <citation type="journal article" date="2023" name="Plant J.">
        <title>The genome of the king protea, Protea cynaroides.</title>
        <authorList>
            <person name="Chang J."/>
            <person name="Duong T.A."/>
            <person name="Schoeman C."/>
            <person name="Ma X."/>
            <person name="Roodt D."/>
            <person name="Barker N."/>
            <person name="Li Z."/>
            <person name="Van de Peer Y."/>
            <person name="Mizrachi E."/>
        </authorList>
    </citation>
    <scope>NUCLEOTIDE SEQUENCE</scope>
    <source>
        <tissue evidence="3">Young leaves</tissue>
    </source>
</reference>
<dbReference type="PANTHER" id="PTHR14379">
    <property type="entry name" value="LIMKAIN B LKAP"/>
    <property type="match status" value="1"/>
</dbReference>
<dbReference type="InterPro" id="IPR024768">
    <property type="entry name" value="Marf1"/>
</dbReference>
<dbReference type="Proteomes" id="UP001141806">
    <property type="component" value="Unassembled WGS sequence"/>
</dbReference>
<feature type="domain" description="HTH OST-type" evidence="2">
    <location>
        <begin position="669"/>
        <end position="742"/>
    </location>
</feature>
<name>A0A9Q0GR79_9MAGN</name>
<evidence type="ECO:0000256" key="1">
    <source>
        <dbReference type="SAM" id="MobiDB-lite"/>
    </source>
</evidence>
<dbReference type="InterPro" id="IPR021139">
    <property type="entry name" value="NYN"/>
</dbReference>
<proteinExistence type="predicted"/>
<dbReference type="Pfam" id="PF12872">
    <property type="entry name" value="OST-HTH"/>
    <property type="match status" value="1"/>
</dbReference>
<dbReference type="AlphaFoldDB" id="A0A9Q0GR79"/>
<dbReference type="CDD" id="cd10910">
    <property type="entry name" value="PIN_limkain_b1_N_like"/>
    <property type="match status" value="1"/>
</dbReference>
<keyword evidence="4" id="KW-1185">Reference proteome</keyword>
<gene>
    <name evidence="3" type="ORF">NE237_027106</name>
</gene>
<dbReference type="PROSITE" id="PS51644">
    <property type="entry name" value="HTH_OST"/>
    <property type="match status" value="1"/>
</dbReference>
<feature type="region of interest" description="Disordered" evidence="1">
    <location>
        <begin position="467"/>
        <end position="503"/>
    </location>
</feature>
<feature type="compositionally biased region" description="Low complexity" evidence="1">
    <location>
        <begin position="635"/>
        <end position="651"/>
    </location>
</feature>
<feature type="compositionally biased region" description="Basic residues" evidence="1">
    <location>
        <begin position="888"/>
        <end position="899"/>
    </location>
</feature>
<dbReference type="Gene3D" id="3.40.50.1010">
    <property type="entry name" value="5'-nuclease"/>
    <property type="match status" value="1"/>
</dbReference>
<dbReference type="GO" id="GO:0005777">
    <property type="term" value="C:peroxisome"/>
    <property type="evidence" value="ECO:0007669"/>
    <property type="project" value="InterPro"/>
</dbReference>
<feature type="region of interest" description="Disordered" evidence="1">
    <location>
        <begin position="347"/>
        <end position="403"/>
    </location>
</feature>
<feature type="region of interest" description="Disordered" evidence="1">
    <location>
        <begin position="625"/>
        <end position="660"/>
    </location>
</feature>
<dbReference type="OrthoDB" id="549353at2759"/>
<dbReference type="Gene3D" id="3.30.420.610">
    <property type="entry name" value="LOTUS domain-like"/>
    <property type="match status" value="1"/>
</dbReference>
<dbReference type="InterPro" id="IPR025677">
    <property type="entry name" value="OST-HTH-assoc_dom"/>
</dbReference>
<feature type="region of interest" description="Disordered" evidence="1">
    <location>
        <begin position="736"/>
        <end position="794"/>
    </location>
</feature>
<accession>A0A9Q0GR79</accession>
<evidence type="ECO:0000259" key="2">
    <source>
        <dbReference type="PROSITE" id="PS51644"/>
    </source>
</evidence>
<evidence type="ECO:0000313" key="3">
    <source>
        <dbReference type="EMBL" id="KAJ4950274.1"/>
    </source>
</evidence>
<feature type="compositionally biased region" description="Basic residues" evidence="1">
    <location>
        <begin position="857"/>
        <end position="868"/>
    </location>
</feature>
<dbReference type="Pfam" id="PF01936">
    <property type="entry name" value="NYN"/>
    <property type="match status" value="1"/>
</dbReference>
<dbReference type="PANTHER" id="PTHR14379:SF6">
    <property type="entry name" value="EMB|CAB71880.1"/>
    <property type="match status" value="1"/>
</dbReference>
<feature type="compositionally biased region" description="Basic and acidic residues" evidence="1">
    <location>
        <begin position="488"/>
        <end position="498"/>
    </location>
</feature>
<dbReference type="EMBL" id="JAMYWD010000012">
    <property type="protein sequence ID" value="KAJ4950274.1"/>
    <property type="molecule type" value="Genomic_DNA"/>
</dbReference>
<feature type="region of interest" description="Disordered" evidence="1">
    <location>
        <begin position="254"/>
        <end position="274"/>
    </location>
</feature>
<comment type="caution">
    <text evidence="3">The sequence shown here is derived from an EMBL/GenBank/DDBJ whole genome shotgun (WGS) entry which is preliminary data.</text>
</comment>
<evidence type="ECO:0000313" key="4">
    <source>
        <dbReference type="Proteomes" id="UP001141806"/>
    </source>
</evidence>
<feature type="compositionally biased region" description="Low complexity" evidence="1">
    <location>
        <begin position="467"/>
        <end position="484"/>
    </location>
</feature>
<feature type="region of interest" description="Disordered" evidence="1">
    <location>
        <begin position="835"/>
        <end position="899"/>
    </location>
</feature>
<dbReference type="InterPro" id="IPR041966">
    <property type="entry name" value="LOTUS-like"/>
</dbReference>
<protein>
    <recommendedName>
        <fullName evidence="2">HTH OST-type domain-containing protein</fullName>
    </recommendedName>
</protein>
<dbReference type="CDD" id="cd08824">
    <property type="entry name" value="LOTUS"/>
    <property type="match status" value="1"/>
</dbReference>
<dbReference type="GO" id="GO:0004540">
    <property type="term" value="F:RNA nuclease activity"/>
    <property type="evidence" value="ECO:0007669"/>
    <property type="project" value="InterPro"/>
</dbReference>
<sequence length="899" mass="99889">MRTLASRTVFRCTASSSTTTSPNFLSCHCLFFYSSSAGVSQKRRAATAQHSSSSSFTSNTSWRHHDEESRKVKVSIWWDFENCSVPAGTNVFRVTQRITSALRANGIKGPVTITAFGDVMQLSRSNSEALSSTGVCLNHIPHGGKNSADRTLMIDLVFWASQNPPPVHLFLISGDRDFSNVLHQLRMNNYNILLASTDSAPGVLCSAASIVWQWNALVRGESLAGKHFNQPPDGPYGSWYGYYKGPLEDPFSDMEQPACSLPEESPEAGTDSTIRPVPKAFVNRIQLEKSNMMMDKDYFGHKRFSRLILSMCTVLKLQPAGDGQMLVHGIHPDSAEPVESNSKIAMESETNNGDGDQAEIVKQNGGDSATKTPDVDGKSWPLLSPAPQLKIEEPPPVEPRTISYPTSVEKKDLTSEQGIFRRIYRTWFDLKKCGYNEKGDSIPEKCSTSDGSKKAKSEEKYLESVTCPTSASSCSPSSSNATLSDQDNVTKDSGESGEKSSPNAGLFHKIINWCRFWRTSGNPDNNENVQCCKELKKRDELFSHDFFWTEIDLYIHTPRGSVLLAQSKTREQMAQKLQKEGPVVLNDLSENDLLHVVDLLISEKKWVEEDPSKTFPFKLICHSRRGSSHPPGSNGLSSFSGKLSQSQSQGLPEHGMEKRDQNQFQPAAYITDCQKLVTELLEEYPEGFNMGSFRKLFEERYGYILDYQMLGYSKLAALFQVMPKVKIESCHIRPAKKVSSYPGPGTTTFPYSMGSDITGKSSNLDGELSNSARTDNDHESTSNRNDTGSRLNGELKKEMKEQLDFSDEYLSDDELSDWECENENRGIEELVDCSRIDSKPSSSSQVEMKNKAPVAKSGHKTKHVKKHSVVSEPVGDGKEKSIDNILRSLKKSAKTRTQG</sequence>